<evidence type="ECO:0000256" key="3">
    <source>
        <dbReference type="ARBA" id="ARBA00012729"/>
    </source>
</evidence>
<comment type="subcellular location">
    <subcellularLocation>
        <location evidence="2">Secreted</location>
    </subcellularLocation>
</comment>
<evidence type="ECO:0000256" key="8">
    <source>
        <dbReference type="ARBA" id="ARBA00023277"/>
    </source>
</evidence>
<keyword evidence="7" id="KW-0146">Chitin degradation</keyword>
<dbReference type="GO" id="GO:0005576">
    <property type="term" value="C:extracellular region"/>
    <property type="evidence" value="ECO:0007669"/>
    <property type="project" value="UniProtKB-SubCell"/>
</dbReference>
<evidence type="ECO:0000313" key="15">
    <source>
        <dbReference type="EMBL" id="KAK2611597.1"/>
    </source>
</evidence>
<comment type="similarity">
    <text evidence="12">Belongs to the glycosyl hydrolase 18 family.</text>
</comment>
<protein>
    <recommendedName>
        <fullName evidence="3">chitinase</fullName>
        <ecNumber evidence="3">3.2.1.14</ecNumber>
    </recommendedName>
</protein>
<feature type="domain" description="GH18" evidence="14">
    <location>
        <begin position="40"/>
        <end position="340"/>
    </location>
</feature>
<dbReference type="InterPro" id="IPR001579">
    <property type="entry name" value="Glyco_hydro_18_chit_AS"/>
</dbReference>
<dbReference type="Proteomes" id="UP001265746">
    <property type="component" value="Unassembled WGS sequence"/>
</dbReference>
<evidence type="ECO:0000256" key="9">
    <source>
        <dbReference type="ARBA" id="ARBA00023295"/>
    </source>
</evidence>
<proteinExistence type="inferred from homology"/>
<evidence type="ECO:0000256" key="1">
    <source>
        <dbReference type="ARBA" id="ARBA00000822"/>
    </source>
</evidence>
<evidence type="ECO:0000256" key="11">
    <source>
        <dbReference type="RuleBase" id="RU000489"/>
    </source>
</evidence>
<keyword evidence="6 11" id="KW-0378">Hydrolase</keyword>
<dbReference type="PANTHER" id="PTHR45708">
    <property type="entry name" value="ENDOCHITINASE"/>
    <property type="match status" value="1"/>
</dbReference>
<dbReference type="InterPro" id="IPR017853">
    <property type="entry name" value="GH"/>
</dbReference>
<gene>
    <name evidence="15" type="ORF">N8I77_004930</name>
</gene>
<dbReference type="Gene3D" id="3.20.20.80">
    <property type="entry name" value="Glycosidases"/>
    <property type="match status" value="1"/>
</dbReference>
<accession>A0AAD9SM27</accession>
<keyword evidence="10" id="KW-0624">Polysaccharide degradation</keyword>
<dbReference type="GO" id="GO:0006032">
    <property type="term" value="P:chitin catabolic process"/>
    <property type="evidence" value="ECO:0007669"/>
    <property type="project" value="UniProtKB-KW"/>
</dbReference>
<keyword evidence="5" id="KW-0147">Chitin-binding</keyword>
<evidence type="ECO:0000256" key="4">
    <source>
        <dbReference type="ARBA" id="ARBA00022525"/>
    </source>
</evidence>
<dbReference type="InterPro" id="IPR050542">
    <property type="entry name" value="Glycosyl_Hydrlase18_Chitinase"/>
</dbReference>
<evidence type="ECO:0000256" key="7">
    <source>
        <dbReference type="ARBA" id="ARBA00023024"/>
    </source>
</evidence>
<dbReference type="EC" id="3.2.1.14" evidence="3"/>
<evidence type="ECO:0000256" key="2">
    <source>
        <dbReference type="ARBA" id="ARBA00004613"/>
    </source>
</evidence>
<dbReference type="GO" id="GO:0008061">
    <property type="term" value="F:chitin binding"/>
    <property type="evidence" value="ECO:0007669"/>
    <property type="project" value="UniProtKB-KW"/>
</dbReference>
<dbReference type="InterPro" id="IPR001223">
    <property type="entry name" value="Glyco_hydro18_cat"/>
</dbReference>
<dbReference type="PROSITE" id="PS51910">
    <property type="entry name" value="GH18_2"/>
    <property type="match status" value="1"/>
</dbReference>
<evidence type="ECO:0000256" key="13">
    <source>
        <dbReference type="SAM" id="SignalP"/>
    </source>
</evidence>
<evidence type="ECO:0000256" key="6">
    <source>
        <dbReference type="ARBA" id="ARBA00022801"/>
    </source>
</evidence>
<organism evidence="15 16">
    <name type="scientific">Phomopsis amygdali</name>
    <name type="common">Fusicoccum amygdali</name>
    <dbReference type="NCBI Taxonomy" id="1214568"/>
    <lineage>
        <taxon>Eukaryota</taxon>
        <taxon>Fungi</taxon>
        <taxon>Dikarya</taxon>
        <taxon>Ascomycota</taxon>
        <taxon>Pezizomycotina</taxon>
        <taxon>Sordariomycetes</taxon>
        <taxon>Sordariomycetidae</taxon>
        <taxon>Diaporthales</taxon>
        <taxon>Diaporthaceae</taxon>
        <taxon>Diaporthe</taxon>
    </lineage>
</organism>
<keyword evidence="9 11" id="KW-0326">Glycosidase</keyword>
<evidence type="ECO:0000256" key="10">
    <source>
        <dbReference type="ARBA" id="ARBA00023326"/>
    </source>
</evidence>
<evidence type="ECO:0000313" key="16">
    <source>
        <dbReference type="Proteomes" id="UP001265746"/>
    </source>
</evidence>
<comment type="catalytic activity">
    <reaction evidence="1">
        <text>Random endo-hydrolysis of N-acetyl-beta-D-glucosaminide (1-&gt;4)-beta-linkages in chitin and chitodextrins.</text>
        <dbReference type="EC" id="3.2.1.14"/>
    </reaction>
</comment>
<feature type="signal peptide" evidence="13">
    <location>
        <begin position="1"/>
        <end position="18"/>
    </location>
</feature>
<dbReference type="PANTHER" id="PTHR45708:SF49">
    <property type="entry name" value="ENDOCHITINASE"/>
    <property type="match status" value="1"/>
</dbReference>
<keyword evidence="13" id="KW-0732">Signal</keyword>
<dbReference type="GO" id="GO:0008843">
    <property type="term" value="F:endochitinase activity"/>
    <property type="evidence" value="ECO:0007669"/>
    <property type="project" value="UniProtKB-EC"/>
</dbReference>
<evidence type="ECO:0000256" key="5">
    <source>
        <dbReference type="ARBA" id="ARBA00022669"/>
    </source>
</evidence>
<dbReference type="Pfam" id="PF00704">
    <property type="entry name" value="Glyco_hydro_18"/>
    <property type="match status" value="1"/>
</dbReference>
<comment type="caution">
    <text evidence="15">The sequence shown here is derived from an EMBL/GenBank/DDBJ whole genome shotgun (WGS) entry which is preliminary data.</text>
</comment>
<dbReference type="PROSITE" id="PS01095">
    <property type="entry name" value="GH18_1"/>
    <property type="match status" value="1"/>
</dbReference>
<reference evidence="15" key="1">
    <citation type="submission" date="2023-06" db="EMBL/GenBank/DDBJ databases">
        <authorList>
            <person name="Noh H."/>
        </authorList>
    </citation>
    <scope>NUCLEOTIDE SEQUENCE</scope>
    <source>
        <strain evidence="15">DUCC20226</strain>
    </source>
</reference>
<evidence type="ECO:0000256" key="12">
    <source>
        <dbReference type="RuleBase" id="RU004453"/>
    </source>
</evidence>
<dbReference type="AlphaFoldDB" id="A0AAD9SM27"/>
<dbReference type="GO" id="GO:0000272">
    <property type="term" value="P:polysaccharide catabolic process"/>
    <property type="evidence" value="ECO:0007669"/>
    <property type="project" value="UniProtKB-KW"/>
</dbReference>
<keyword evidence="8" id="KW-0119">Carbohydrate metabolism</keyword>
<name>A0AAD9SM27_PHOAM</name>
<dbReference type="SUPFAM" id="SSF51445">
    <property type="entry name" value="(Trans)glycosidases"/>
    <property type="match status" value="1"/>
</dbReference>
<keyword evidence="4" id="KW-0964">Secreted</keyword>
<sequence>MRLPTLAAIALAAGSVNAAPHVSRHRQRTVKRAGDVGDGSTVMTFYGQSTEPTDLSEVCENDNFDIVILAFITSLNPPKLNMGKDTGSPSDAQKKQEGWELFDGTVAPEDGKSIADKISDCQGKGKKVMISFGGDERFSNATFSSEDEAKEAADQVWNLYLGGTDSTDLRPFGEKVTLDGLDLDNESGNGKFYQEFVTEMRSKMGTDSSRTYLMSAEPMCAFFNDADSSIPDSVLPMLDFVNIQFYNNEAQGIGGKDFNSAIQSWAKKFAAASPSPKLFLGVPGGEGAASTNIQSAEEIKDTITSVKNMNLTGFGGVGIWDAGFAMKDTAFPDAVKSSLA</sequence>
<feature type="chain" id="PRO_5042140874" description="chitinase" evidence="13">
    <location>
        <begin position="19"/>
        <end position="340"/>
    </location>
</feature>
<evidence type="ECO:0000259" key="14">
    <source>
        <dbReference type="PROSITE" id="PS51910"/>
    </source>
</evidence>
<keyword evidence="16" id="KW-1185">Reference proteome</keyword>
<dbReference type="EMBL" id="JAUJFL010000002">
    <property type="protein sequence ID" value="KAK2611597.1"/>
    <property type="molecule type" value="Genomic_DNA"/>
</dbReference>